<evidence type="ECO:0000256" key="1">
    <source>
        <dbReference type="SAM" id="Phobius"/>
    </source>
</evidence>
<dbReference type="InParanoid" id="G4NHM2"/>
<gene>
    <name evidence="2" type="ORF">MGG_17754</name>
</gene>
<sequence length="53" mass="6065">MHTLSESQKVSNMARGISPRDRRSQVHVCIWVILGLCIALVTICLAYDRFFKT</sequence>
<name>G4NHM2_PYRO7</name>
<protein>
    <submittedName>
        <fullName evidence="2">Uncharacterized protein</fullName>
    </submittedName>
</protein>
<proteinExistence type="predicted"/>
<dbReference type="HOGENOM" id="CLU_3069193_0_0_1"/>
<dbReference type="GeneID" id="12987156"/>
<dbReference type="EMBL" id="CM001236">
    <property type="protein sequence ID" value="EHA47732.1"/>
    <property type="molecule type" value="Genomic_DNA"/>
</dbReference>
<reference evidence="2 3" key="1">
    <citation type="journal article" date="2005" name="Nature">
        <title>The genome sequence of the rice blast fungus Magnaporthe grisea.</title>
        <authorList>
            <person name="Dean R.A."/>
            <person name="Talbot N.J."/>
            <person name="Ebbole D.J."/>
            <person name="Farman M.L."/>
            <person name="Mitchell T.K."/>
            <person name="Orbach M.J."/>
            <person name="Thon M."/>
            <person name="Kulkarni R."/>
            <person name="Xu J.R."/>
            <person name="Pan H."/>
            <person name="Read N.D."/>
            <person name="Lee Y.H."/>
            <person name="Carbone I."/>
            <person name="Brown D."/>
            <person name="Oh Y.Y."/>
            <person name="Donofrio N."/>
            <person name="Jeong J.S."/>
            <person name="Soanes D.M."/>
            <person name="Djonovic S."/>
            <person name="Kolomiets E."/>
            <person name="Rehmeyer C."/>
            <person name="Li W."/>
            <person name="Harding M."/>
            <person name="Kim S."/>
            <person name="Lebrun M.H."/>
            <person name="Bohnert H."/>
            <person name="Coughlan S."/>
            <person name="Butler J."/>
            <person name="Calvo S."/>
            <person name="Ma L.J."/>
            <person name="Nicol R."/>
            <person name="Purcell S."/>
            <person name="Nusbaum C."/>
            <person name="Galagan J.E."/>
            <person name="Birren B.W."/>
        </authorList>
    </citation>
    <scope>NUCLEOTIDE SEQUENCE [LARGE SCALE GENOMIC DNA]</scope>
    <source>
        <strain evidence="3">70-15 / ATCC MYA-4617 / FGSC 8958</strain>
    </source>
</reference>
<dbReference type="KEGG" id="mgr:MGG_17754"/>
<keyword evidence="1" id="KW-1133">Transmembrane helix</keyword>
<dbReference type="AlphaFoldDB" id="G4NHM2"/>
<keyword evidence="1" id="KW-0812">Transmembrane</keyword>
<dbReference type="RefSeq" id="XP_003720099.1">
    <property type="nucleotide sequence ID" value="XM_003720051.1"/>
</dbReference>
<dbReference type="VEuPathDB" id="FungiDB:MGG_17754"/>
<accession>G4NHM2</accession>
<keyword evidence="1" id="KW-0472">Membrane</keyword>
<evidence type="ECO:0000313" key="2">
    <source>
        <dbReference type="EMBL" id="EHA47732.1"/>
    </source>
</evidence>
<dbReference type="Proteomes" id="UP000009058">
    <property type="component" value="Chromosome 6"/>
</dbReference>
<evidence type="ECO:0000313" key="3">
    <source>
        <dbReference type="Proteomes" id="UP000009058"/>
    </source>
</evidence>
<keyword evidence="3" id="KW-1185">Reference proteome</keyword>
<feature type="transmembrane region" description="Helical" evidence="1">
    <location>
        <begin position="25"/>
        <end position="47"/>
    </location>
</feature>
<organism evidence="2 3">
    <name type="scientific">Pyricularia oryzae (strain 70-15 / ATCC MYA-4617 / FGSC 8958)</name>
    <name type="common">Rice blast fungus</name>
    <name type="synonym">Magnaporthe oryzae</name>
    <dbReference type="NCBI Taxonomy" id="242507"/>
    <lineage>
        <taxon>Eukaryota</taxon>
        <taxon>Fungi</taxon>
        <taxon>Dikarya</taxon>
        <taxon>Ascomycota</taxon>
        <taxon>Pezizomycotina</taxon>
        <taxon>Sordariomycetes</taxon>
        <taxon>Sordariomycetidae</taxon>
        <taxon>Magnaporthales</taxon>
        <taxon>Pyriculariaceae</taxon>
        <taxon>Pyricularia</taxon>
    </lineage>
</organism>
<reference key="2">
    <citation type="submission" date="2011-05" db="EMBL/GenBank/DDBJ databases">
        <title>The Genome Sequence of Magnaporthe oryzae 70-15.</title>
        <authorList>
            <consortium name="The Broad Institute Genome Sequencing Platform"/>
            <person name="Ma L.-J."/>
            <person name="Dead R."/>
            <person name="Young S.K."/>
            <person name="Zeng Q."/>
            <person name="Gargeya S."/>
            <person name="Fitzgerald M."/>
            <person name="Haas B."/>
            <person name="Abouelleil A."/>
            <person name="Alvarado L."/>
            <person name="Arachchi H.M."/>
            <person name="Berlin A."/>
            <person name="Brown A."/>
            <person name="Chapman S.B."/>
            <person name="Chen Z."/>
            <person name="Dunbar C."/>
            <person name="Freedman E."/>
            <person name="Gearin G."/>
            <person name="Gellesch M."/>
            <person name="Goldberg J."/>
            <person name="Griggs A."/>
            <person name="Gujja S."/>
            <person name="Heiman D."/>
            <person name="Howarth C."/>
            <person name="Larson L."/>
            <person name="Lui A."/>
            <person name="MacDonald P.J.P."/>
            <person name="Mehta T."/>
            <person name="Montmayeur A."/>
            <person name="Murphy C."/>
            <person name="Neiman D."/>
            <person name="Pearson M."/>
            <person name="Priest M."/>
            <person name="Roberts A."/>
            <person name="Saif S."/>
            <person name="Shea T."/>
            <person name="Shenoy N."/>
            <person name="Sisk P."/>
            <person name="Stolte C."/>
            <person name="Sykes S."/>
            <person name="Yandava C."/>
            <person name="Wortman J."/>
            <person name="Nusbaum C."/>
            <person name="Birren B."/>
        </authorList>
    </citation>
    <scope>NUCLEOTIDE SEQUENCE</scope>
    <source>
        <strain>70-15</strain>
    </source>
</reference>
<dbReference type="SMR" id="G4NHM2"/>